<evidence type="ECO:0000256" key="5">
    <source>
        <dbReference type="PROSITE-ProRule" id="PRU10141"/>
    </source>
</evidence>
<name>A0A5N6B0U1_9GAMM</name>
<evidence type="ECO:0000259" key="6">
    <source>
        <dbReference type="PROSITE" id="PS50011"/>
    </source>
</evidence>
<keyword evidence="1" id="KW-0808">Transferase</keyword>
<gene>
    <name evidence="7" type="ORF">FKV24_013895</name>
</gene>
<dbReference type="InterPro" id="IPR017441">
    <property type="entry name" value="Protein_kinase_ATP_BS"/>
</dbReference>
<dbReference type="Gene3D" id="1.10.510.10">
    <property type="entry name" value="Transferase(Phosphotransferase) domain 1"/>
    <property type="match status" value="1"/>
</dbReference>
<dbReference type="SUPFAM" id="SSF56112">
    <property type="entry name" value="Protein kinase-like (PK-like)"/>
    <property type="match status" value="1"/>
</dbReference>
<dbReference type="SUPFAM" id="SSF48452">
    <property type="entry name" value="TPR-like"/>
    <property type="match status" value="3"/>
</dbReference>
<dbReference type="Pfam" id="PF13181">
    <property type="entry name" value="TPR_8"/>
    <property type="match status" value="1"/>
</dbReference>
<comment type="caution">
    <text evidence="7">The sequence shown here is derived from an EMBL/GenBank/DDBJ whole genome shotgun (WGS) entry which is preliminary data.</text>
</comment>
<evidence type="ECO:0000256" key="1">
    <source>
        <dbReference type="ARBA" id="ARBA00022679"/>
    </source>
</evidence>
<evidence type="ECO:0000313" key="7">
    <source>
        <dbReference type="EMBL" id="KAB8174005.1"/>
    </source>
</evidence>
<dbReference type="InterPro" id="IPR019734">
    <property type="entry name" value="TPR_rpt"/>
</dbReference>
<dbReference type="Proteomes" id="UP000320431">
    <property type="component" value="Unassembled WGS sequence"/>
</dbReference>
<keyword evidence="4 5" id="KW-0067">ATP-binding</keyword>
<dbReference type="AlphaFoldDB" id="A0A5N6B0U1"/>
<dbReference type="Pfam" id="PF00069">
    <property type="entry name" value="Pkinase"/>
    <property type="match status" value="1"/>
</dbReference>
<keyword evidence="3" id="KW-0418">Kinase</keyword>
<dbReference type="PANTHER" id="PTHR43289:SF34">
    <property type="entry name" value="SERINE_THREONINE-PROTEIN KINASE YBDM-RELATED"/>
    <property type="match status" value="1"/>
</dbReference>
<dbReference type="PROSITE" id="PS00107">
    <property type="entry name" value="PROTEIN_KINASE_ATP"/>
    <property type="match status" value="1"/>
</dbReference>
<proteinExistence type="predicted"/>
<dbReference type="PANTHER" id="PTHR43289">
    <property type="entry name" value="MITOGEN-ACTIVATED PROTEIN KINASE KINASE KINASE 20-RELATED"/>
    <property type="match status" value="1"/>
</dbReference>
<feature type="binding site" evidence="5">
    <location>
        <position position="113"/>
    </location>
    <ligand>
        <name>ATP</name>
        <dbReference type="ChEBI" id="CHEBI:30616"/>
    </ligand>
</feature>
<keyword evidence="2 5" id="KW-0547">Nucleotide-binding</keyword>
<reference evidence="7 8" key="1">
    <citation type="submission" date="2019-10" db="EMBL/GenBank/DDBJ databases">
        <title>Lysobacter alkalisoli sp. nov., isolated from saline-alkaline soil.</title>
        <authorList>
            <person name="Sun J.-Q."/>
        </authorList>
    </citation>
    <scope>NUCLEOTIDE SEQUENCE [LARGE SCALE GENOMIC DNA]</scope>
    <source>
        <strain evidence="7 8">KCTC 42381</strain>
    </source>
</reference>
<dbReference type="SMART" id="SM00220">
    <property type="entry name" value="S_TKc"/>
    <property type="match status" value="1"/>
</dbReference>
<feature type="domain" description="Protein kinase" evidence="6">
    <location>
        <begin position="82"/>
        <end position="339"/>
    </location>
</feature>
<sequence>MASRSSFMTAGTEERVESLFHDALALPRAQRDRYLEEHESDPDVLARVRRLIELDEDVDCDPISERLANVAHSSVARSIGPYRLLQELGVGGMGTVFLAERDIEGQSQQVALKILRGFPTASGKRRMARERAILAGLNHPNIARHMDGGESAEGQPFLVMDYVEGLPLPRYLRAARPCLTQRLELYLHVCDAVQHAHQRLVLHRDIKPSNVVVRDDGTPVLLDFGVGALLEEGGESGTVTRAFTPGYGAPEQRSGQAETTVTDVFGLGALLFDLLTDKRHPEFYRDGATTPLPSRVSGLAERRRLHGDLDYVVAKATHIEPERRYSTVAELSEDVRRYLGGFPVTAGPDSALYRLTKFVLRHRTVAIASVAMLTLGAVSVWKLDIERARALEAERTSQREAVNAKASRDFLVSVLAEASPEAVRGQTVAVSTLLSNAAGKLRQGHIQDPRARAMAWMTVAEVYADINDPKSALAAAETAFGLVEKLDGGDLDIEARASHVRGLALIQLERAPEARDALNHAIDLSRQLGKSAPVMARMRSDYGTALLYGGAFEPSELEHRKALELLDAHPSRDPLLRTRILLGLARTLYHKGDIGSAARFIDQARAEGRRTLADDGFQSYQLHRVAMMVRHAEQRYDEALEHAEQALSQAYRVYGEKSRFTADMELYLGALLDDLGRSRTALSHYHRSQQIAKELNLSDAIQARDAVRLAMAHSNLSDHDTVVALTSDALRRMPDDPVYAPWRIRARYTRALSLGTLGRYDEADEDLREAIVLSAGQGDASFTSLPFVKLRSAEALMAMERYEEAGSALAEAAPVEHAAGSDPKAVLALRHLQARLDAQRGDMDAARRHGEQALALARKHYLPDTLPIARIELETAWIADLQGDRAYARVLLDHALPVLRREMHPQAAELAEAARLAGASAPSR</sequence>
<dbReference type="CDD" id="cd14014">
    <property type="entry name" value="STKc_PknB_like"/>
    <property type="match status" value="1"/>
</dbReference>
<dbReference type="GO" id="GO:0005524">
    <property type="term" value="F:ATP binding"/>
    <property type="evidence" value="ECO:0007669"/>
    <property type="project" value="UniProtKB-UniRule"/>
</dbReference>
<evidence type="ECO:0000256" key="2">
    <source>
        <dbReference type="ARBA" id="ARBA00022741"/>
    </source>
</evidence>
<organism evidence="7 8">
    <name type="scientific">Marilutibacter maris</name>
    <dbReference type="NCBI Taxonomy" id="1605891"/>
    <lineage>
        <taxon>Bacteria</taxon>
        <taxon>Pseudomonadati</taxon>
        <taxon>Pseudomonadota</taxon>
        <taxon>Gammaproteobacteria</taxon>
        <taxon>Lysobacterales</taxon>
        <taxon>Lysobacteraceae</taxon>
        <taxon>Marilutibacter</taxon>
    </lineage>
</organism>
<dbReference type="Gene3D" id="1.25.40.10">
    <property type="entry name" value="Tetratricopeptide repeat domain"/>
    <property type="match status" value="3"/>
</dbReference>
<dbReference type="Gene3D" id="3.30.200.20">
    <property type="entry name" value="Phosphorylase Kinase, domain 1"/>
    <property type="match status" value="1"/>
</dbReference>
<protein>
    <submittedName>
        <fullName evidence="7">Tetratricopeptide repeat protein</fullName>
    </submittedName>
</protein>
<dbReference type="InterPro" id="IPR000719">
    <property type="entry name" value="Prot_kinase_dom"/>
</dbReference>
<dbReference type="InterPro" id="IPR011009">
    <property type="entry name" value="Kinase-like_dom_sf"/>
</dbReference>
<dbReference type="Pfam" id="PF13424">
    <property type="entry name" value="TPR_12"/>
    <property type="match status" value="2"/>
</dbReference>
<accession>A0A5N6B0U1</accession>
<evidence type="ECO:0000256" key="3">
    <source>
        <dbReference type="ARBA" id="ARBA00022777"/>
    </source>
</evidence>
<evidence type="ECO:0000313" key="8">
    <source>
        <dbReference type="Proteomes" id="UP000320431"/>
    </source>
</evidence>
<dbReference type="InterPro" id="IPR011990">
    <property type="entry name" value="TPR-like_helical_dom_sf"/>
</dbReference>
<evidence type="ECO:0000256" key="4">
    <source>
        <dbReference type="ARBA" id="ARBA00022840"/>
    </source>
</evidence>
<dbReference type="PROSITE" id="PS00108">
    <property type="entry name" value="PROTEIN_KINASE_ST"/>
    <property type="match status" value="1"/>
</dbReference>
<dbReference type="PROSITE" id="PS50011">
    <property type="entry name" value="PROTEIN_KINASE_DOM"/>
    <property type="match status" value="1"/>
</dbReference>
<dbReference type="GO" id="GO:0004674">
    <property type="term" value="F:protein serine/threonine kinase activity"/>
    <property type="evidence" value="ECO:0007669"/>
    <property type="project" value="TreeGrafter"/>
</dbReference>
<dbReference type="InterPro" id="IPR008271">
    <property type="entry name" value="Ser/Thr_kinase_AS"/>
</dbReference>
<dbReference type="SMART" id="SM00028">
    <property type="entry name" value="TPR"/>
    <property type="match status" value="8"/>
</dbReference>
<dbReference type="EMBL" id="VICD02000239">
    <property type="protein sequence ID" value="KAB8174005.1"/>
    <property type="molecule type" value="Genomic_DNA"/>
</dbReference>